<comment type="caution">
    <text evidence="2">The sequence shown here is derived from an EMBL/GenBank/DDBJ whole genome shotgun (WGS) entry which is preliminary data.</text>
</comment>
<dbReference type="Gene3D" id="3.90.550.10">
    <property type="entry name" value="Spore Coat Polysaccharide Biosynthesis Protein SpsA, Chain A"/>
    <property type="match status" value="1"/>
</dbReference>
<keyword evidence="2" id="KW-0808">Transferase</keyword>
<dbReference type="InterPro" id="IPR001173">
    <property type="entry name" value="Glyco_trans_2-like"/>
</dbReference>
<protein>
    <submittedName>
        <fullName evidence="2">Glycosyltransferase family 2 protein</fullName>
    </submittedName>
</protein>
<dbReference type="RefSeq" id="WP_126864806.1">
    <property type="nucleotide sequence ID" value="NZ_JAUSTX010000006.1"/>
</dbReference>
<name>A0A433HMC8_9BACI</name>
<dbReference type="Pfam" id="PF00535">
    <property type="entry name" value="Glycos_transf_2"/>
    <property type="match status" value="1"/>
</dbReference>
<organism evidence="2 3">
    <name type="scientific">Peribacillus cavernae</name>
    <dbReference type="NCBI Taxonomy" id="1674310"/>
    <lineage>
        <taxon>Bacteria</taxon>
        <taxon>Bacillati</taxon>
        <taxon>Bacillota</taxon>
        <taxon>Bacilli</taxon>
        <taxon>Bacillales</taxon>
        <taxon>Bacillaceae</taxon>
        <taxon>Peribacillus</taxon>
    </lineage>
</organism>
<dbReference type="Proteomes" id="UP000267430">
    <property type="component" value="Unassembled WGS sequence"/>
</dbReference>
<dbReference type="InterPro" id="IPR029044">
    <property type="entry name" value="Nucleotide-diphossugar_trans"/>
</dbReference>
<gene>
    <name evidence="2" type="ORF">ELQ35_10575</name>
</gene>
<dbReference type="PANTHER" id="PTHR43685:SF2">
    <property type="entry name" value="GLYCOSYLTRANSFERASE 2-LIKE DOMAIN-CONTAINING PROTEIN"/>
    <property type="match status" value="1"/>
</dbReference>
<dbReference type="OrthoDB" id="2850014at2"/>
<dbReference type="GO" id="GO:0016740">
    <property type="term" value="F:transferase activity"/>
    <property type="evidence" value="ECO:0007669"/>
    <property type="project" value="UniProtKB-KW"/>
</dbReference>
<keyword evidence="3" id="KW-1185">Reference proteome</keyword>
<dbReference type="CDD" id="cd00761">
    <property type="entry name" value="Glyco_tranf_GTA_type"/>
    <property type="match status" value="1"/>
</dbReference>
<dbReference type="SUPFAM" id="SSF53448">
    <property type="entry name" value="Nucleotide-diphospho-sugar transferases"/>
    <property type="match status" value="1"/>
</dbReference>
<reference evidence="2 3" key="1">
    <citation type="submission" date="2018-12" db="EMBL/GenBank/DDBJ databases">
        <title>Bacillus chawlae sp. nov., Bacillus glennii sp. nov., and Bacillus saganii sp. nov. Isolated from the Vehicle Assembly Building at Kennedy Space Center where the Viking Spacecraft were Assembled.</title>
        <authorList>
            <person name="Seuylemezian A."/>
            <person name="Vaishampayan P."/>
        </authorList>
    </citation>
    <scope>NUCLEOTIDE SEQUENCE [LARGE SCALE GENOMIC DNA]</scope>
    <source>
        <strain evidence="2 3">L5</strain>
    </source>
</reference>
<accession>A0A433HMC8</accession>
<evidence type="ECO:0000259" key="1">
    <source>
        <dbReference type="Pfam" id="PF00535"/>
    </source>
</evidence>
<dbReference type="InterPro" id="IPR050834">
    <property type="entry name" value="Glycosyltransf_2"/>
</dbReference>
<sequence length="429" mass="49924">MKPKVSIILTCYNKPGTVGDAIQSVMDQSFENWELYIMDDASNKVTEEVIKPYLTDPRIYYLNSQVQDEDRYKTARYATLINVAIPLTRGEYLSYLTDDNFYLPNRLEAMVAFLDQSPHIDIVYSKQKVKNVKRDLSVISEYTRNTRGILQKAANLVDHCSVIHRRKIANQVYKKFGSYWDDDPAFWHNGDAAFWDRLNEFQPFHPIDCILDICFKTPSSFQSLNAYLPDLIPDGSIVKSVRAEHFFIDNQLRRKVDEQICRKVKVNIRKAIDVHDPILFTYKEGAAIDDTVFSNVTLFPNLLLVKAKNKPGIFYIQNNQKRLILNKMAFHGYKFHTNQLTFVSESLLDQFPAGENITLPISRETILPDRILFLKGNDFYLSFGNCMHYIERKILNKLGFSIKQAVRIDEEIFSFYSQGKPFIWEQKNV</sequence>
<dbReference type="EMBL" id="RYZZ01000010">
    <property type="protein sequence ID" value="RUQ29393.1"/>
    <property type="molecule type" value="Genomic_DNA"/>
</dbReference>
<dbReference type="PANTHER" id="PTHR43685">
    <property type="entry name" value="GLYCOSYLTRANSFERASE"/>
    <property type="match status" value="1"/>
</dbReference>
<dbReference type="AlphaFoldDB" id="A0A433HMC8"/>
<feature type="domain" description="Glycosyltransferase 2-like" evidence="1">
    <location>
        <begin position="6"/>
        <end position="167"/>
    </location>
</feature>
<evidence type="ECO:0000313" key="2">
    <source>
        <dbReference type="EMBL" id="RUQ29393.1"/>
    </source>
</evidence>
<proteinExistence type="predicted"/>
<evidence type="ECO:0000313" key="3">
    <source>
        <dbReference type="Proteomes" id="UP000267430"/>
    </source>
</evidence>